<feature type="compositionally biased region" description="Basic and acidic residues" evidence="8">
    <location>
        <begin position="298"/>
        <end position="307"/>
    </location>
</feature>
<dbReference type="SUPFAM" id="SSF49562">
    <property type="entry name" value="C2 domain (Calcium/lipid-binding domain, CaLB)"/>
    <property type="match status" value="1"/>
</dbReference>
<reference evidence="11" key="1">
    <citation type="submission" date="2018-03" db="EMBL/GenBank/DDBJ databases">
        <authorList>
            <person name="Guldener U."/>
        </authorList>
    </citation>
    <scope>NUCLEOTIDE SEQUENCE [LARGE SCALE GENOMIC DNA]</scope>
    <source>
        <strain evidence="11">ATCC34888</strain>
    </source>
</reference>
<dbReference type="RefSeq" id="XP_014658373.1">
    <property type="nucleotide sequence ID" value="XM_014802887.1"/>
</dbReference>
<evidence type="ECO:0000256" key="6">
    <source>
        <dbReference type="ARBA" id="ARBA00059664"/>
    </source>
</evidence>
<dbReference type="Gene3D" id="2.60.40.150">
    <property type="entry name" value="C2 domain"/>
    <property type="match status" value="1"/>
</dbReference>
<evidence type="ECO:0000256" key="7">
    <source>
        <dbReference type="RuleBase" id="RU361133"/>
    </source>
</evidence>
<evidence type="ECO:0000259" key="10">
    <source>
        <dbReference type="PROSITE" id="PS50008"/>
    </source>
</evidence>
<dbReference type="Pfam" id="PF00387">
    <property type="entry name" value="PI-PLC-Y"/>
    <property type="match status" value="1"/>
</dbReference>
<protein>
    <recommendedName>
        <fullName evidence="7">Phosphoinositide phospholipase C</fullName>
        <ecNumber evidence="7">3.1.4.11</ecNumber>
    </recommendedName>
</protein>
<dbReference type="InterPro" id="IPR001192">
    <property type="entry name" value="PI-PLC_fam"/>
</dbReference>
<keyword evidence="4 7" id="KW-0443">Lipid metabolism</keyword>
<dbReference type="GO" id="GO:0048015">
    <property type="term" value="P:phosphatidylinositol-mediated signaling"/>
    <property type="evidence" value="ECO:0007669"/>
    <property type="project" value="TreeGrafter"/>
</dbReference>
<dbReference type="InterPro" id="IPR017946">
    <property type="entry name" value="PLC-like_Pdiesterase_TIM-brl"/>
</dbReference>
<dbReference type="InterPro" id="IPR000008">
    <property type="entry name" value="C2_dom"/>
</dbReference>
<evidence type="ECO:0000256" key="1">
    <source>
        <dbReference type="ARBA" id="ARBA00001195"/>
    </source>
</evidence>
<dbReference type="GO" id="GO:0051209">
    <property type="term" value="P:release of sequestered calcium ion into cytosol"/>
    <property type="evidence" value="ECO:0007669"/>
    <property type="project" value="TreeGrafter"/>
</dbReference>
<comment type="catalytic activity">
    <reaction evidence="1 7">
        <text>a 1,2-diacyl-sn-glycero-3-phospho-(1D-myo-inositol-4,5-bisphosphate) + H2O = 1D-myo-inositol 1,4,5-trisphosphate + a 1,2-diacyl-sn-glycerol + H(+)</text>
        <dbReference type="Rhea" id="RHEA:33179"/>
        <dbReference type="ChEBI" id="CHEBI:15377"/>
        <dbReference type="ChEBI" id="CHEBI:15378"/>
        <dbReference type="ChEBI" id="CHEBI:17815"/>
        <dbReference type="ChEBI" id="CHEBI:58456"/>
        <dbReference type="ChEBI" id="CHEBI:203600"/>
        <dbReference type="EC" id="3.1.4.11"/>
    </reaction>
</comment>
<dbReference type="InterPro" id="IPR035892">
    <property type="entry name" value="C2_domain_sf"/>
</dbReference>
<dbReference type="Pfam" id="PF00388">
    <property type="entry name" value="PI-PLC-X"/>
    <property type="match status" value="1"/>
</dbReference>
<keyword evidence="3 7" id="KW-0442">Lipid degradation</keyword>
<organism evidence="11 12">
    <name type="scientific">Pseudozyma antarctica</name>
    <name type="common">Yeast</name>
    <name type="synonym">Candida antarctica</name>
    <dbReference type="NCBI Taxonomy" id="84753"/>
    <lineage>
        <taxon>Eukaryota</taxon>
        <taxon>Fungi</taxon>
        <taxon>Dikarya</taxon>
        <taxon>Basidiomycota</taxon>
        <taxon>Ustilaginomycotina</taxon>
        <taxon>Ustilaginomycetes</taxon>
        <taxon>Ustilaginales</taxon>
        <taxon>Ustilaginaceae</taxon>
        <taxon>Moesziomyces</taxon>
    </lineage>
</organism>
<feature type="region of interest" description="Disordered" evidence="8">
    <location>
        <begin position="26"/>
        <end position="58"/>
    </location>
</feature>
<evidence type="ECO:0000259" key="9">
    <source>
        <dbReference type="PROSITE" id="PS50004"/>
    </source>
</evidence>
<dbReference type="CDD" id="cd00275">
    <property type="entry name" value="C2_PLC_like"/>
    <property type="match status" value="1"/>
</dbReference>
<evidence type="ECO:0000256" key="5">
    <source>
        <dbReference type="ARBA" id="ARBA00023224"/>
    </source>
</evidence>
<sequence>MSDTQDAHTKDGKSAPSVLTSKFAKLNPFSKTGSADPEGGGDNLGEEVEFDSIGGGGHAARRTKITKSELRVSHALRQFLVDEKLLSPADAALDDQEASSSEALKALVDQSHIDVPDYVRDRSRPLSEYFISSSHNTYLLAHQLYGSSSAVAYEHVMITGARCVEIDAWDNDDNPAEPKVTHGYTLASHIPFRAVCETMKQALRKEEEEAQRDSSFRPAPVLLSLENHCGHAGQKRLVEIMHEVWGDLLISGPVDKGAPASEHTALDHLGAKIAVMVEFHPSDKPPVEHADDDDDDEERKNKAKRNEAKKAGIIPELCALGVYAQSVKPTNDSWYTSTLTNGPHDHLINISETGLLDLLPKQAAGIKKHNAQHLMRVYPKGTRISSKNLNPVPFWGVGAQVCALNWQTFDHSVQLNEALFSGSDGYVLKPTGLRIGGDGRTALGRRRLKLHIAGATDLPIPQGHDADDIRPYVTCTLILPTDLENEPQKEKTKPYKQHKLGIIHRGEQPRPTDPLWNESLQWEFEHDELAFLRILIKSDDKFARNPLFAVAAVRLVYAAEGWKFIRLLDLKGRETHSTLLVRFEWESL</sequence>
<dbReference type="PROSITE" id="PS50007">
    <property type="entry name" value="PIPLC_X_DOMAIN"/>
    <property type="match status" value="1"/>
</dbReference>
<evidence type="ECO:0000256" key="8">
    <source>
        <dbReference type="SAM" id="MobiDB-lite"/>
    </source>
</evidence>
<evidence type="ECO:0000256" key="2">
    <source>
        <dbReference type="ARBA" id="ARBA00022801"/>
    </source>
</evidence>
<proteinExistence type="predicted"/>
<feature type="compositionally biased region" description="Basic and acidic residues" evidence="8">
    <location>
        <begin position="1"/>
        <end position="13"/>
    </location>
</feature>
<dbReference type="PROSITE" id="PS50004">
    <property type="entry name" value="C2"/>
    <property type="match status" value="1"/>
</dbReference>
<dbReference type="InterPro" id="IPR000909">
    <property type="entry name" value="PLipase_C_PInositol-sp_X_dom"/>
</dbReference>
<keyword evidence="5" id="KW-0807">Transducer</keyword>
<dbReference type="SUPFAM" id="SSF51695">
    <property type="entry name" value="PLC-like phosphodiesterases"/>
    <property type="match status" value="1"/>
</dbReference>
<dbReference type="GO" id="GO:0004435">
    <property type="term" value="F:phosphatidylinositol-4,5-bisphosphate phospholipase C activity"/>
    <property type="evidence" value="ECO:0007669"/>
    <property type="project" value="UniProtKB-EC"/>
</dbReference>
<dbReference type="AlphaFoldDB" id="A0A5C3FIV0"/>
<name>A0A5C3FIV0_PSEA2</name>
<feature type="region of interest" description="Disordered" evidence="8">
    <location>
        <begin position="282"/>
        <end position="307"/>
    </location>
</feature>
<accession>A0A5C3FIV0</accession>
<dbReference type="OrthoDB" id="269822at2759"/>
<dbReference type="EC" id="3.1.4.11" evidence="7"/>
<dbReference type="EMBL" id="OOIQ01000003">
    <property type="protein sequence ID" value="SPO44322.1"/>
    <property type="molecule type" value="Genomic_DNA"/>
</dbReference>
<evidence type="ECO:0000313" key="11">
    <source>
        <dbReference type="EMBL" id="SPO44322.1"/>
    </source>
</evidence>
<evidence type="ECO:0000313" key="12">
    <source>
        <dbReference type="Proteomes" id="UP000325008"/>
    </source>
</evidence>
<feature type="region of interest" description="Disordered" evidence="8">
    <location>
        <begin position="1"/>
        <end position="20"/>
    </location>
</feature>
<dbReference type="PANTHER" id="PTHR10336:SF169">
    <property type="entry name" value="PHOSPHOINOSITIDE PHOSPHOLIPASE C"/>
    <property type="match status" value="1"/>
</dbReference>
<gene>
    <name evidence="11" type="ORF">PSANT_02007</name>
</gene>
<dbReference type="SMART" id="SM00149">
    <property type="entry name" value="PLCYc"/>
    <property type="match status" value="1"/>
</dbReference>
<feature type="domain" description="C2" evidence="9">
    <location>
        <begin position="429"/>
        <end position="569"/>
    </location>
</feature>
<dbReference type="CDD" id="cd08598">
    <property type="entry name" value="PI-PLC1c_yeast"/>
    <property type="match status" value="1"/>
</dbReference>
<dbReference type="SMART" id="SM00148">
    <property type="entry name" value="PLCXc"/>
    <property type="match status" value="1"/>
</dbReference>
<dbReference type="Proteomes" id="UP000325008">
    <property type="component" value="Unassembled WGS sequence"/>
</dbReference>
<keyword evidence="12" id="KW-1185">Reference proteome</keyword>
<evidence type="ECO:0000256" key="4">
    <source>
        <dbReference type="ARBA" id="ARBA00023098"/>
    </source>
</evidence>
<keyword evidence="2 7" id="KW-0378">Hydrolase</keyword>
<dbReference type="GO" id="GO:0016042">
    <property type="term" value="P:lipid catabolic process"/>
    <property type="evidence" value="ECO:0007669"/>
    <property type="project" value="UniProtKB-KW"/>
</dbReference>
<comment type="caution">
    <text evidence="11">The sequence shown here is derived from an EMBL/GenBank/DDBJ whole genome shotgun (WGS) entry which is preliminary data.</text>
</comment>
<dbReference type="Gene3D" id="3.20.20.190">
    <property type="entry name" value="Phosphatidylinositol (PI) phosphodiesterase"/>
    <property type="match status" value="1"/>
</dbReference>
<dbReference type="Pfam" id="PF00168">
    <property type="entry name" value="C2"/>
    <property type="match status" value="1"/>
</dbReference>
<comment type="function">
    <text evidence="6">The production of the second messenger molecules diacylglycerol (DAG) and inositol 1,4,5-trisphosphate (IP3) is mediated by activated phosphatidylinositol-specific phospholipase C enzymes.</text>
</comment>
<evidence type="ECO:0000256" key="3">
    <source>
        <dbReference type="ARBA" id="ARBA00022963"/>
    </source>
</evidence>
<dbReference type="PRINTS" id="PR00390">
    <property type="entry name" value="PHPHLIPASEC"/>
</dbReference>
<dbReference type="PANTHER" id="PTHR10336">
    <property type="entry name" value="PHOSPHOINOSITIDE-SPECIFIC PHOSPHOLIPASE C FAMILY PROTEIN"/>
    <property type="match status" value="1"/>
</dbReference>
<dbReference type="InterPro" id="IPR001711">
    <property type="entry name" value="PLipase_C_Pinositol-sp_Y"/>
</dbReference>
<dbReference type="PROSITE" id="PS50008">
    <property type="entry name" value="PIPLC_Y_DOMAIN"/>
    <property type="match status" value="1"/>
</dbReference>
<feature type="domain" description="PI-PLC Y-box" evidence="10">
    <location>
        <begin position="317"/>
        <end position="434"/>
    </location>
</feature>
<dbReference type="FunFam" id="3.20.20.190:FF:000039">
    <property type="entry name" value="Phosphoinositide phospholipase C"/>
    <property type="match status" value="1"/>
</dbReference>